<dbReference type="Proteomes" id="UP000509594">
    <property type="component" value="Chromosome"/>
</dbReference>
<keyword evidence="2" id="KW-0963">Cytoplasm</keyword>
<keyword evidence="4 11" id="KW-0808">Transferase</keyword>
<keyword evidence="3 11" id="KW-0489">Methyltransferase</keyword>
<dbReference type="GO" id="GO:0052906">
    <property type="term" value="F:tRNA (guanine(37)-N1)-methyltransferase activity"/>
    <property type="evidence" value="ECO:0007669"/>
    <property type="project" value="UniProtKB-EC"/>
</dbReference>
<keyword evidence="12" id="KW-1185">Reference proteome</keyword>
<protein>
    <recommendedName>
        <fullName evidence="1">tRNA (guanine(37)-N(1))-methyltransferase</fullName>
        <ecNumber evidence="1">2.1.1.228</ecNumber>
    </recommendedName>
    <alternativeName>
        <fullName evidence="7">M1G-methyltransferase</fullName>
    </alternativeName>
    <alternativeName>
        <fullName evidence="8">tRNA [GM37] methyltransferase</fullName>
    </alternativeName>
</protein>
<dbReference type="SUPFAM" id="SSF53335">
    <property type="entry name" value="S-adenosyl-L-methionine-dependent methyltransferases"/>
    <property type="match status" value="1"/>
</dbReference>
<evidence type="ECO:0000256" key="5">
    <source>
        <dbReference type="ARBA" id="ARBA00022691"/>
    </source>
</evidence>
<dbReference type="EMBL" id="CP058215">
    <property type="protein sequence ID" value="QLC51167.1"/>
    <property type="molecule type" value="Genomic_DNA"/>
</dbReference>
<evidence type="ECO:0000256" key="8">
    <source>
        <dbReference type="ARBA" id="ARBA00033392"/>
    </source>
</evidence>
<accession>A0A7D5IRE5</accession>
<name>A0A7D5IRE5_9EURY</name>
<dbReference type="GO" id="GO:0002939">
    <property type="term" value="P:tRNA N1-guanine methylation"/>
    <property type="evidence" value="ECO:0007669"/>
    <property type="project" value="TreeGrafter"/>
</dbReference>
<feature type="domain" description="SAM-dependent methyltransferase TRM5/TYW2-type" evidence="10">
    <location>
        <begin position="23"/>
        <end position="268"/>
    </location>
</feature>
<evidence type="ECO:0000256" key="4">
    <source>
        <dbReference type="ARBA" id="ARBA00022679"/>
    </source>
</evidence>
<proteinExistence type="predicted"/>
<dbReference type="InterPro" id="IPR056743">
    <property type="entry name" value="TRM5-TYW2-like_MTfase"/>
</dbReference>
<evidence type="ECO:0000256" key="7">
    <source>
        <dbReference type="ARBA" id="ARBA00029736"/>
    </source>
</evidence>
<evidence type="ECO:0000259" key="10">
    <source>
        <dbReference type="PROSITE" id="PS51684"/>
    </source>
</evidence>
<dbReference type="AlphaFoldDB" id="A0A7D5IRE5"/>
<dbReference type="PROSITE" id="PS51684">
    <property type="entry name" value="SAM_MT_TRM5_TYW2"/>
    <property type="match status" value="1"/>
</dbReference>
<keyword evidence="6" id="KW-0819">tRNA processing</keyword>
<dbReference type="InterPro" id="IPR030382">
    <property type="entry name" value="MeTrfase_TRM5/TYW2"/>
</dbReference>
<evidence type="ECO:0000313" key="12">
    <source>
        <dbReference type="Proteomes" id="UP000509594"/>
    </source>
</evidence>
<comment type="catalytic activity">
    <reaction evidence="9">
        <text>guanosine(37) in tRNA + S-adenosyl-L-methionine = N(1)-methylguanosine(37) in tRNA + S-adenosyl-L-homocysteine + H(+)</text>
        <dbReference type="Rhea" id="RHEA:36899"/>
        <dbReference type="Rhea" id="RHEA-COMP:10145"/>
        <dbReference type="Rhea" id="RHEA-COMP:10147"/>
        <dbReference type="ChEBI" id="CHEBI:15378"/>
        <dbReference type="ChEBI" id="CHEBI:57856"/>
        <dbReference type="ChEBI" id="CHEBI:59789"/>
        <dbReference type="ChEBI" id="CHEBI:73542"/>
        <dbReference type="ChEBI" id="CHEBI:74269"/>
        <dbReference type="EC" id="2.1.1.228"/>
    </reaction>
</comment>
<dbReference type="FunFam" id="3.30.300.110:FF:000001">
    <property type="entry name" value="tRNA (guanine(37)-N1)-methyltransferase"/>
    <property type="match status" value="1"/>
</dbReference>
<dbReference type="Pfam" id="PF25133">
    <property type="entry name" value="TYW2_N_2"/>
    <property type="match status" value="1"/>
</dbReference>
<dbReference type="Pfam" id="PF02475">
    <property type="entry name" value="TRM5-TYW2_MTfase"/>
    <property type="match status" value="1"/>
</dbReference>
<organism evidence="11 12">
    <name type="scientific">Methanolobus zinderi</name>
    <dbReference type="NCBI Taxonomy" id="536044"/>
    <lineage>
        <taxon>Archaea</taxon>
        <taxon>Methanobacteriati</taxon>
        <taxon>Methanobacteriota</taxon>
        <taxon>Stenosarchaea group</taxon>
        <taxon>Methanomicrobia</taxon>
        <taxon>Methanosarcinales</taxon>
        <taxon>Methanosarcinaceae</taxon>
        <taxon>Methanolobus</taxon>
    </lineage>
</organism>
<dbReference type="PANTHER" id="PTHR23245:SF36">
    <property type="entry name" value="TRNA (GUANINE(37)-N1)-METHYLTRANSFERASE"/>
    <property type="match status" value="1"/>
</dbReference>
<dbReference type="GO" id="GO:0005737">
    <property type="term" value="C:cytoplasm"/>
    <property type="evidence" value="ECO:0007669"/>
    <property type="project" value="TreeGrafter"/>
</dbReference>
<dbReference type="InterPro" id="IPR056744">
    <property type="entry name" value="TRM5/TYW2-like_N"/>
</dbReference>
<reference evidence="11 12" key="1">
    <citation type="submission" date="2020-06" db="EMBL/GenBank/DDBJ databases">
        <title>Methanolobus halotolerans sp. nov., isolated from a saline lake Tus in Siberia.</title>
        <authorList>
            <person name="Shen Y."/>
            <person name="Chen S.-C."/>
            <person name="Lai M.-C."/>
            <person name="Huang H.-H."/>
            <person name="Chiu H.-H."/>
            <person name="Tang S.-L."/>
            <person name="Rogozin D.Y."/>
            <person name="Degermendzhy A.G."/>
        </authorList>
    </citation>
    <scope>NUCLEOTIDE SEQUENCE [LARGE SCALE GENOMIC DNA]</scope>
    <source>
        <strain evidence="11 12">DSM 21339</strain>
    </source>
</reference>
<dbReference type="CDD" id="cd02440">
    <property type="entry name" value="AdoMet_MTases"/>
    <property type="match status" value="1"/>
</dbReference>
<evidence type="ECO:0000256" key="2">
    <source>
        <dbReference type="ARBA" id="ARBA00022490"/>
    </source>
</evidence>
<dbReference type="Gene3D" id="3.30.300.110">
    <property type="entry name" value="Met-10+ protein-like domains"/>
    <property type="match status" value="1"/>
</dbReference>
<evidence type="ECO:0000256" key="6">
    <source>
        <dbReference type="ARBA" id="ARBA00022694"/>
    </source>
</evidence>
<evidence type="ECO:0000256" key="1">
    <source>
        <dbReference type="ARBA" id="ARBA00012807"/>
    </source>
</evidence>
<evidence type="ECO:0000256" key="3">
    <source>
        <dbReference type="ARBA" id="ARBA00022603"/>
    </source>
</evidence>
<dbReference type="PANTHER" id="PTHR23245">
    <property type="entry name" value="TRNA METHYLTRANSFERASE"/>
    <property type="match status" value="1"/>
</dbReference>
<gene>
    <name evidence="11" type="ORF">HWN40_00805</name>
</gene>
<keyword evidence="5" id="KW-0949">S-adenosyl-L-methionine</keyword>
<dbReference type="EC" id="2.1.1.228" evidence="1"/>
<evidence type="ECO:0000313" key="11">
    <source>
        <dbReference type="EMBL" id="QLC51167.1"/>
    </source>
</evidence>
<dbReference type="OrthoDB" id="8079at2157"/>
<dbReference type="Gene3D" id="3.40.50.150">
    <property type="entry name" value="Vaccinia Virus protein VP39"/>
    <property type="match status" value="1"/>
</dbReference>
<dbReference type="KEGG" id="mzi:HWN40_00805"/>
<evidence type="ECO:0000256" key="9">
    <source>
        <dbReference type="ARBA" id="ARBA00047783"/>
    </source>
</evidence>
<dbReference type="InterPro" id="IPR029063">
    <property type="entry name" value="SAM-dependent_MTases_sf"/>
</dbReference>
<sequence>MSLKTDLHGKIPEKELEKLPNRFDIIGDIAIVVIPEELGKYKPEIASAIMQRMGNIRTVLNKTSKLESDHRVADFEILAGESTGTTHREFGFVYRIDVKRSFFNPRLGFERKRIASQVKPNESVLIPFSGVGPFVIPAAATGADVVAVEMNPFACLSLKENCKLNKLEEKIHIINADASHIPKMIKSEFDRAIIPTPYGMDHFLEKISSMVRPRGDVHFYTFKPREDIPGLITRYENMGFDVKFHRRCGNVAPGISRWVFDLKKRLQT</sequence>